<dbReference type="AlphaFoldDB" id="A0A0N8VSH1"/>
<sequence length="83" mass="9016">MVVLIKSYQTGTQGNRCYCAFKGTAIQGLITNMSIRRAGMTAVEQGPEGQFRRECATAGTGVSKMRRPNATHCVSLRLTASFE</sequence>
<name>A0A0N8VSH1_9PSED</name>
<reference evidence="1 2" key="1">
    <citation type="submission" date="2015-10" db="EMBL/GenBank/DDBJ databases">
        <title>Pseudomonas helleri sp. nov. and Pseudomonas weihenstephanensis sp. nov., isolated from raw cows milk.</title>
        <authorList>
            <person name="Von Neubeck M."/>
            <person name="Huptas C."/>
            <person name="Wenning M."/>
            <person name="Scherer S."/>
        </authorList>
    </citation>
    <scope>NUCLEOTIDE SEQUENCE [LARGE SCALE GENOMIC DNA]</scope>
    <source>
        <strain evidence="1 2">BSTT44</strain>
    </source>
</reference>
<organism evidence="1 2">
    <name type="scientific">Pseudomonas endophytica</name>
    <dbReference type="NCBI Taxonomy" id="1563157"/>
    <lineage>
        <taxon>Bacteria</taxon>
        <taxon>Pseudomonadati</taxon>
        <taxon>Pseudomonadota</taxon>
        <taxon>Gammaproteobacteria</taxon>
        <taxon>Pseudomonadales</taxon>
        <taxon>Pseudomonadaceae</taxon>
        <taxon>Pseudomonas</taxon>
    </lineage>
</organism>
<proteinExistence type="predicted"/>
<comment type="caution">
    <text evidence="1">The sequence shown here is derived from an EMBL/GenBank/DDBJ whole genome shotgun (WGS) entry which is preliminary data.</text>
</comment>
<protein>
    <submittedName>
        <fullName evidence="1">Uncharacterized protein</fullName>
    </submittedName>
</protein>
<gene>
    <name evidence="1" type="ORF">AQS70_11060</name>
</gene>
<evidence type="ECO:0000313" key="1">
    <source>
        <dbReference type="EMBL" id="KQB53308.1"/>
    </source>
</evidence>
<dbReference type="Proteomes" id="UP000050342">
    <property type="component" value="Unassembled WGS sequence"/>
</dbReference>
<dbReference type="EMBL" id="LLWH01000171">
    <property type="protein sequence ID" value="KQB53308.1"/>
    <property type="molecule type" value="Genomic_DNA"/>
</dbReference>
<accession>A0A0N8VSH1</accession>
<evidence type="ECO:0000313" key="2">
    <source>
        <dbReference type="Proteomes" id="UP000050342"/>
    </source>
</evidence>
<keyword evidence="2" id="KW-1185">Reference proteome</keyword>